<evidence type="ECO:0000313" key="1">
    <source>
        <dbReference type="EMBL" id="KAH1114435.1"/>
    </source>
</evidence>
<dbReference type="PANTHER" id="PTHR35218">
    <property type="entry name" value="RNASE H DOMAIN-CONTAINING PROTEIN"/>
    <property type="match status" value="1"/>
</dbReference>
<sequence>MTLSPSPSSLRRLLSEQENSVLVSALINIITSLVPSYSSTIDVVVDFGLDFGSGWRSAPPRAMKILSWNCRGVGNLATFRELKQLFVANVSDIVFLCETKIHSNRFTRIRSMCRMEGCLAVNLNGKSNGLALLWRKGVRVTV</sequence>
<dbReference type="OrthoDB" id="998616at2759"/>
<dbReference type="Gene3D" id="3.60.10.10">
    <property type="entry name" value="Endonuclease/exonuclease/phosphatase"/>
    <property type="match status" value="1"/>
</dbReference>
<evidence type="ECO:0008006" key="3">
    <source>
        <dbReference type="Google" id="ProtNLM"/>
    </source>
</evidence>
<comment type="caution">
    <text evidence="1">The sequence shown here is derived from an EMBL/GenBank/DDBJ whole genome shotgun (WGS) entry which is preliminary data.</text>
</comment>
<keyword evidence="2" id="KW-1185">Reference proteome</keyword>
<dbReference type="AlphaFoldDB" id="A0A9D4AFX6"/>
<accession>A0A9D4AFX6</accession>
<dbReference type="Proteomes" id="UP000828251">
    <property type="component" value="Unassembled WGS sequence"/>
</dbReference>
<organism evidence="1 2">
    <name type="scientific">Gossypium stocksii</name>
    <dbReference type="NCBI Taxonomy" id="47602"/>
    <lineage>
        <taxon>Eukaryota</taxon>
        <taxon>Viridiplantae</taxon>
        <taxon>Streptophyta</taxon>
        <taxon>Embryophyta</taxon>
        <taxon>Tracheophyta</taxon>
        <taxon>Spermatophyta</taxon>
        <taxon>Magnoliopsida</taxon>
        <taxon>eudicotyledons</taxon>
        <taxon>Gunneridae</taxon>
        <taxon>Pentapetalae</taxon>
        <taxon>rosids</taxon>
        <taxon>malvids</taxon>
        <taxon>Malvales</taxon>
        <taxon>Malvaceae</taxon>
        <taxon>Malvoideae</taxon>
        <taxon>Gossypium</taxon>
    </lineage>
</organism>
<dbReference type="EMBL" id="JAIQCV010000003">
    <property type="protein sequence ID" value="KAH1114435.1"/>
    <property type="molecule type" value="Genomic_DNA"/>
</dbReference>
<proteinExistence type="predicted"/>
<dbReference type="PANTHER" id="PTHR35218:SF9">
    <property type="entry name" value="ENDONUCLEASE_EXONUCLEASE_PHOSPHATASE DOMAIN-CONTAINING PROTEIN"/>
    <property type="match status" value="1"/>
</dbReference>
<name>A0A9D4AFX6_9ROSI</name>
<protein>
    <recommendedName>
        <fullName evidence="3">Endonuclease/exonuclease/phosphatase domain-containing protein</fullName>
    </recommendedName>
</protein>
<evidence type="ECO:0000313" key="2">
    <source>
        <dbReference type="Proteomes" id="UP000828251"/>
    </source>
</evidence>
<dbReference type="InterPro" id="IPR036691">
    <property type="entry name" value="Endo/exonu/phosph_ase_sf"/>
</dbReference>
<reference evidence="1 2" key="1">
    <citation type="journal article" date="2021" name="Plant Biotechnol. J.">
        <title>Multi-omics assisted identification of the key and species-specific regulatory components of drought-tolerant mechanisms in Gossypium stocksii.</title>
        <authorList>
            <person name="Yu D."/>
            <person name="Ke L."/>
            <person name="Zhang D."/>
            <person name="Wu Y."/>
            <person name="Sun Y."/>
            <person name="Mei J."/>
            <person name="Sun J."/>
            <person name="Sun Y."/>
        </authorList>
    </citation>
    <scope>NUCLEOTIDE SEQUENCE [LARGE SCALE GENOMIC DNA]</scope>
    <source>
        <strain evidence="2">cv. E1</strain>
        <tissue evidence="1">Leaf</tissue>
    </source>
</reference>
<gene>
    <name evidence="1" type="ORF">J1N35_007813</name>
</gene>
<dbReference type="SUPFAM" id="SSF56219">
    <property type="entry name" value="DNase I-like"/>
    <property type="match status" value="1"/>
</dbReference>